<feature type="region of interest" description="Disordered" evidence="1">
    <location>
        <begin position="1"/>
        <end position="86"/>
    </location>
</feature>
<evidence type="ECO:0000313" key="2">
    <source>
        <dbReference type="EMBL" id="SHL61362.1"/>
    </source>
</evidence>
<protein>
    <submittedName>
        <fullName evidence="2">Uncharacterized protein</fullName>
    </submittedName>
</protein>
<organism evidence="2 3">
    <name type="scientific">Haladaptatus paucihalophilus DX253</name>
    <dbReference type="NCBI Taxonomy" id="797209"/>
    <lineage>
        <taxon>Archaea</taxon>
        <taxon>Methanobacteriati</taxon>
        <taxon>Methanobacteriota</taxon>
        <taxon>Stenosarchaea group</taxon>
        <taxon>Halobacteria</taxon>
        <taxon>Halobacteriales</taxon>
        <taxon>Haladaptataceae</taxon>
        <taxon>Haladaptatus</taxon>
    </lineage>
</organism>
<feature type="compositionally biased region" description="Basic and acidic residues" evidence="1">
    <location>
        <begin position="1"/>
        <end position="16"/>
    </location>
</feature>
<feature type="compositionally biased region" description="Polar residues" evidence="1">
    <location>
        <begin position="59"/>
        <end position="80"/>
    </location>
</feature>
<evidence type="ECO:0000256" key="1">
    <source>
        <dbReference type="SAM" id="MobiDB-lite"/>
    </source>
</evidence>
<gene>
    <name evidence="2" type="ORF">SAMN05444342_4256</name>
</gene>
<dbReference type="EMBL" id="FRAN01000009">
    <property type="protein sequence ID" value="SHL61362.1"/>
    <property type="molecule type" value="Genomic_DNA"/>
</dbReference>
<dbReference type="Proteomes" id="UP000184203">
    <property type="component" value="Unassembled WGS sequence"/>
</dbReference>
<dbReference type="AlphaFoldDB" id="A0A1M7C244"/>
<sequence length="178" mass="19924">MEPHTRNRIKLQDKKRYANGSARALSAQKSNGRVSQAHARVGRKPHMSQRTIPPRNFPSGRTETTQTRLTHQWDQSTPKPSTLDGLPEDVQTVLYSVTGDSSVSVCHLMNDDGQPLCGCRGSFSQLAVEEARSQIDRLCENCRIQYDGAQRTRPCPNCHTPVRMSAWPQHVRGCDGDE</sequence>
<name>A0A1M7C244_HALPU</name>
<accession>A0A1M7C244</accession>
<evidence type="ECO:0000313" key="3">
    <source>
        <dbReference type="Proteomes" id="UP000184203"/>
    </source>
</evidence>
<proteinExistence type="predicted"/>
<keyword evidence="3" id="KW-1185">Reference proteome</keyword>
<reference evidence="3" key="1">
    <citation type="submission" date="2016-11" db="EMBL/GenBank/DDBJ databases">
        <authorList>
            <person name="Varghese N."/>
            <person name="Submissions S."/>
        </authorList>
    </citation>
    <scope>NUCLEOTIDE SEQUENCE [LARGE SCALE GENOMIC DNA]</scope>
    <source>
        <strain evidence="3">DX253</strain>
    </source>
</reference>